<reference evidence="7 8" key="1">
    <citation type="submission" date="2022-10" db="EMBL/GenBank/DDBJ databases">
        <title>Luteolibacter arcticus strain CCTCC AB 2014275, whole genome shotgun sequencing project.</title>
        <authorList>
            <person name="Zhao G."/>
            <person name="Shen L."/>
        </authorList>
    </citation>
    <scope>NUCLEOTIDE SEQUENCE [LARGE SCALE GENOMIC DNA]</scope>
    <source>
        <strain evidence="7 8">CCTCC AB 2014275</strain>
    </source>
</reference>
<feature type="transmembrane region" description="Helical" evidence="5">
    <location>
        <begin position="152"/>
        <end position="172"/>
    </location>
</feature>
<dbReference type="NCBIfam" id="TIGR00792">
    <property type="entry name" value="gph"/>
    <property type="match status" value="1"/>
</dbReference>
<evidence type="ECO:0000256" key="3">
    <source>
        <dbReference type="ARBA" id="ARBA00022989"/>
    </source>
</evidence>
<feature type="transmembrane region" description="Helical" evidence="5">
    <location>
        <begin position="280"/>
        <end position="300"/>
    </location>
</feature>
<dbReference type="PANTHER" id="PTHR11328">
    <property type="entry name" value="MAJOR FACILITATOR SUPERFAMILY DOMAIN-CONTAINING PROTEIN"/>
    <property type="match status" value="1"/>
</dbReference>
<feature type="transmembrane region" description="Helical" evidence="5">
    <location>
        <begin position="184"/>
        <end position="204"/>
    </location>
</feature>
<gene>
    <name evidence="7" type="ORF">OKA05_12860</name>
</gene>
<dbReference type="InterPro" id="IPR036259">
    <property type="entry name" value="MFS_trans_sf"/>
</dbReference>
<feature type="transmembrane region" description="Helical" evidence="5">
    <location>
        <begin position="235"/>
        <end position="255"/>
    </location>
</feature>
<dbReference type="PANTHER" id="PTHR11328:SF24">
    <property type="entry name" value="MAJOR FACILITATOR SUPERFAMILY (MFS) PROFILE DOMAIN-CONTAINING PROTEIN"/>
    <property type="match status" value="1"/>
</dbReference>
<dbReference type="SUPFAM" id="SSF103473">
    <property type="entry name" value="MFS general substrate transporter"/>
    <property type="match status" value="1"/>
</dbReference>
<evidence type="ECO:0000256" key="2">
    <source>
        <dbReference type="ARBA" id="ARBA00022692"/>
    </source>
</evidence>
<sequence length="465" mass="50678">MDSSTAKLPIREKIGYGLGDVASNFVFHSVNVLLLFYYTDVFGISAAAAGTLFVVARVWDAINDPLMGAIADRTNTRWGKYRPYLLWLAIPFGICGYLAFANPQLSGDGKLIYAYITYFLLMTIYTAINVPYSALMGVMTPSSVERTSLASYRFVGAFSGQLLIGMAALPLVKKLGAGDMATGFKYTMALFSVVAVVLFMITFATTRERIAPRHEEPGSVSIGKDLLFLCKNRPWVIMVIAAILTLSNAAIRWAVTPHFFKYHVGDDGSTAFWFLDRTSLMMTTGSLAFIAGIFFTGILSRRFGKRNSLIGLTILNALTLLAFYFIPPSAYGTMLVVNAIGCLIAGPTPALVWAIYTDVVEYGEWRFGRSTPGLAFSVATLAQQLGIAIGGGTAGWLLHFYGFQANQQQSESAISGLRILFSLLPGALALLNGIVLLWYPLTDAMVKKIEDELAVRRRDAAPDPV</sequence>
<name>A0ABT3GIX6_9BACT</name>
<feature type="transmembrane region" description="Helical" evidence="5">
    <location>
        <begin position="419"/>
        <end position="439"/>
    </location>
</feature>
<evidence type="ECO:0000313" key="8">
    <source>
        <dbReference type="Proteomes" id="UP001320876"/>
    </source>
</evidence>
<keyword evidence="2 5" id="KW-0812">Transmembrane</keyword>
<keyword evidence="4 5" id="KW-0472">Membrane</keyword>
<dbReference type="Proteomes" id="UP001320876">
    <property type="component" value="Unassembled WGS sequence"/>
</dbReference>
<feature type="transmembrane region" description="Helical" evidence="5">
    <location>
        <begin position="44"/>
        <end position="62"/>
    </location>
</feature>
<feature type="transmembrane region" description="Helical" evidence="5">
    <location>
        <begin position="307"/>
        <end position="326"/>
    </location>
</feature>
<dbReference type="Gene3D" id="1.20.1250.20">
    <property type="entry name" value="MFS general substrate transporter like domains"/>
    <property type="match status" value="2"/>
</dbReference>
<evidence type="ECO:0000313" key="7">
    <source>
        <dbReference type="EMBL" id="MCW1923447.1"/>
    </source>
</evidence>
<comment type="similarity">
    <text evidence="1">Belongs to the sodium:galactoside symporter (TC 2.A.2) family.</text>
</comment>
<dbReference type="InterPro" id="IPR001927">
    <property type="entry name" value="Na/Gal_symport"/>
</dbReference>
<feature type="transmembrane region" description="Helical" evidence="5">
    <location>
        <begin position="112"/>
        <end position="132"/>
    </location>
</feature>
<organism evidence="7 8">
    <name type="scientific">Luteolibacter arcticus</name>
    <dbReference type="NCBI Taxonomy" id="1581411"/>
    <lineage>
        <taxon>Bacteria</taxon>
        <taxon>Pseudomonadati</taxon>
        <taxon>Verrucomicrobiota</taxon>
        <taxon>Verrucomicrobiia</taxon>
        <taxon>Verrucomicrobiales</taxon>
        <taxon>Verrucomicrobiaceae</taxon>
        <taxon>Luteolibacter</taxon>
    </lineage>
</organism>
<evidence type="ECO:0000256" key="4">
    <source>
        <dbReference type="ARBA" id="ARBA00023136"/>
    </source>
</evidence>
<dbReference type="CDD" id="cd17332">
    <property type="entry name" value="MFS_MelB_like"/>
    <property type="match status" value="1"/>
</dbReference>
<dbReference type="InterPro" id="IPR039672">
    <property type="entry name" value="MFS_2"/>
</dbReference>
<proteinExistence type="inferred from homology"/>
<keyword evidence="3 5" id="KW-1133">Transmembrane helix</keyword>
<evidence type="ECO:0000256" key="5">
    <source>
        <dbReference type="SAM" id="Phobius"/>
    </source>
</evidence>
<dbReference type="InterPro" id="IPR020846">
    <property type="entry name" value="MFS_dom"/>
</dbReference>
<dbReference type="RefSeq" id="WP_264487552.1">
    <property type="nucleotide sequence ID" value="NZ_JAPDDT010000004.1"/>
</dbReference>
<evidence type="ECO:0000259" key="6">
    <source>
        <dbReference type="PROSITE" id="PS50850"/>
    </source>
</evidence>
<accession>A0ABT3GIX6</accession>
<dbReference type="PROSITE" id="PS50850">
    <property type="entry name" value="MFS"/>
    <property type="match status" value="1"/>
</dbReference>
<comment type="caution">
    <text evidence="7">The sequence shown here is derived from an EMBL/GenBank/DDBJ whole genome shotgun (WGS) entry which is preliminary data.</text>
</comment>
<dbReference type="EMBL" id="JAPDDT010000004">
    <property type="protein sequence ID" value="MCW1923447.1"/>
    <property type="molecule type" value="Genomic_DNA"/>
</dbReference>
<feature type="transmembrane region" description="Helical" evidence="5">
    <location>
        <begin position="332"/>
        <end position="356"/>
    </location>
</feature>
<feature type="domain" description="Major facilitator superfamily (MFS) profile" evidence="6">
    <location>
        <begin position="1"/>
        <end position="443"/>
    </location>
</feature>
<feature type="transmembrane region" description="Helical" evidence="5">
    <location>
        <begin position="83"/>
        <end position="100"/>
    </location>
</feature>
<feature type="transmembrane region" description="Helical" evidence="5">
    <location>
        <begin position="376"/>
        <end position="399"/>
    </location>
</feature>
<protein>
    <submittedName>
        <fullName evidence="7">MFS transporter</fullName>
    </submittedName>
</protein>
<keyword evidence="8" id="KW-1185">Reference proteome</keyword>
<dbReference type="Pfam" id="PF13347">
    <property type="entry name" value="MFS_2"/>
    <property type="match status" value="1"/>
</dbReference>
<evidence type="ECO:0000256" key="1">
    <source>
        <dbReference type="ARBA" id="ARBA00009617"/>
    </source>
</evidence>